<dbReference type="Proteomes" id="UP000245683">
    <property type="component" value="Unassembled WGS sequence"/>
</dbReference>
<gene>
    <name evidence="1" type="ORF">DLJ46_25715</name>
</gene>
<dbReference type="EMBL" id="QGSV01000315">
    <property type="protein sequence ID" value="PWU44489.1"/>
    <property type="molecule type" value="Genomic_DNA"/>
</dbReference>
<name>A0A317JUP8_9ACTN</name>
<reference evidence="2" key="1">
    <citation type="submission" date="2018-05" db="EMBL/GenBank/DDBJ databases">
        <title>Micromonospora globispora sp. nov. and Micromonospora rugosa sp. nov., isolated from marine sediment.</title>
        <authorList>
            <person name="Carro L."/>
            <person name="Aysel V."/>
            <person name="Cetin D."/>
            <person name="Igual J.M."/>
            <person name="Klenk H.-P."/>
            <person name="Trujillo M.E."/>
            <person name="Sahin N."/>
        </authorList>
    </citation>
    <scope>NUCLEOTIDE SEQUENCE [LARGE SCALE GENOMIC DNA]</scope>
    <source>
        <strain evidence="2">S2904</strain>
    </source>
</reference>
<accession>A0A317JUP8</accession>
<organism evidence="1 2">
    <name type="scientific">Micromonospora globispora</name>
    <dbReference type="NCBI Taxonomy" id="1450148"/>
    <lineage>
        <taxon>Bacteria</taxon>
        <taxon>Bacillati</taxon>
        <taxon>Actinomycetota</taxon>
        <taxon>Actinomycetes</taxon>
        <taxon>Micromonosporales</taxon>
        <taxon>Micromonosporaceae</taxon>
        <taxon>Micromonospora</taxon>
    </lineage>
</organism>
<protein>
    <submittedName>
        <fullName evidence="1">Uncharacterized protein</fullName>
    </submittedName>
</protein>
<evidence type="ECO:0000313" key="1">
    <source>
        <dbReference type="EMBL" id="PWU44489.1"/>
    </source>
</evidence>
<evidence type="ECO:0000313" key="2">
    <source>
        <dbReference type="Proteomes" id="UP000245683"/>
    </source>
</evidence>
<sequence length="154" mass="16839">MASYDGASMASDNVHEDQTEKSAIHGAIALLGATVAERDGETDYLRQWTDVYGNNRLDFGSSALLERIINEGPYLRARALLGDGAREVLQEIIINAVQETLSAMGAATSAFVTTWTNAHNRVAFRLLELLAEATGKPKHELVVELEVWASELHE</sequence>
<proteinExistence type="predicted"/>
<dbReference type="AlphaFoldDB" id="A0A317JUP8"/>
<keyword evidence="2" id="KW-1185">Reference proteome</keyword>
<comment type="caution">
    <text evidence="1">The sequence shown here is derived from an EMBL/GenBank/DDBJ whole genome shotgun (WGS) entry which is preliminary data.</text>
</comment>